<dbReference type="PANTHER" id="PTHR11610">
    <property type="entry name" value="LIPASE"/>
    <property type="match status" value="1"/>
</dbReference>
<evidence type="ECO:0000256" key="4">
    <source>
        <dbReference type="RuleBase" id="RU004262"/>
    </source>
</evidence>
<dbReference type="SUPFAM" id="SSF53474">
    <property type="entry name" value="alpha/beta-Hydrolases"/>
    <property type="match status" value="1"/>
</dbReference>
<comment type="caution">
    <text evidence="6">The sequence shown here is derived from an EMBL/GenBank/DDBJ whole genome shotgun (WGS) entry which is preliminary data.</text>
</comment>
<dbReference type="Gene3D" id="3.40.50.1820">
    <property type="entry name" value="alpha/beta hydrolase"/>
    <property type="match status" value="1"/>
</dbReference>
<gene>
    <name evidence="6" type="ORF">NQ317_019653</name>
</gene>
<evidence type="ECO:0000313" key="6">
    <source>
        <dbReference type="EMBL" id="KAJ8966508.1"/>
    </source>
</evidence>
<organism evidence="6 7">
    <name type="scientific">Molorchus minor</name>
    <dbReference type="NCBI Taxonomy" id="1323400"/>
    <lineage>
        <taxon>Eukaryota</taxon>
        <taxon>Metazoa</taxon>
        <taxon>Ecdysozoa</taxon>
        <taxon>Arthropoda</taxon>
        <taxon>Hexapoda</taxon>
        <taxon>Insecta</taxon>
        <taxon>Pterygota</taxon>
        <taxon>Neoptera</taxon>
        <taxon>Endopterygota</taxon>
        <taxon>Coleoptera</taxon>
        <taxon>Polyphaga</taxon>
        <taxon>Cucujiformia</taxon>
        <taxon>Chrysomeloidea</taxon>
        <taxon>Cerambycidae</taxon>
        <taxon>Lamiinae</taxon>
        <taxon>Monochamini</taxon>
        <taxon>Molorchus</taxon>
    </lineage>
</organism>
<feature type="non-terminal residue" evidence="6">
    <location>
        <position position="329"/>
    </location>
</feature>
<dbReference type="InterPro" id="IPR000734">
    <property type="entry name" value="TAG_lipase"/>
</dbReference>
<dbReference type="EMBL" id="JAPWTJ010002354">
    <property type="protein sequence ID" value="KAJ8966508.1"/>
    <property type="molecule type" value="Genomic_DNA"/>
</dbReference>
<evidence type="ECO:0000256" key="2">
    <source>
        <dbReference type="ARBA" id="ARBA00010701"/>
    </source>
</evidence>
<dbReference type="InterPro" id="IPR029058">
    <property type="entry name" value="AB_hydrolase_fold"/>
</dbReference>
<comment type="subcellular location">
    <subcellularLocation>
        <location evidence="1">Secreted</location>
    </subcellularLocation>
</comment>
<evidence type="ECO:0000259" key="5">
    <source>
        <dbReference type="Pfam" id="PF00151"/>
    </source>
</evidence>
<evidence type="ECO:0000313" key="7">
    <source>
        <dbReference type="Proteomes" id="UP001162164"/>
    </source>
</evidence>
<keyword evidence="3" id="KW-0964">Secreted</keyword>
<feature type="domain" description="Lipase" evidence="5">
    <location>
        <begin position="73"/>
        <end position="326"/>
    </location>
</feature>
<dbReference type="PANTHER" id="PTHR11610:SF178">
    <property type="entry name" value="LIPASE MEMBER H-A-LIKE PROTEIN"/>
    <property type="match status" value="1"/>
</dbReference>
<sequence>MSVAYDENIYYYYVYPHPVVSLRRQDRTKIQEGAKPYSFSIHFSDKVKIIHSFQFSMGNCPIHFHEPCDSKVVKFLFSTKESGRRTLQSLNPLKPKLPKAFNILTPLKIVIHGYGGLAVDSAIRNVTKAYEDVGYNVIIVDWTNLASIPCYFTAYLNTWHVGQCIAILAVSLMRFGISPYLLHLIGFSLGAHIAGFAGANLKNTAGQSFGRITGLDPALPFFATLSNDWKLDPSDAKFVDVVHTSAGTFGKLEPAGDVDFYMNGGSLQPFCLKRKYPPLCSHVMSGLYFAESIRNKGSFVGTECENYTDYWLGGCASGKRALMGEFANH</sequence>
<protein>
    <recommendedName>
        <fullName evidence="5">Lipase domain-containing protein</fullName>
    </recommendedName>
</protein>
<name>A0ABQ9IVV6_9CUCU</name>
<dbReference type="Proteomes" id="UP001162164">
    <property type="component" value="Unassembled WGS sequence"/>
</dbReference>
<dbReference type="InterPro" id="IPR013818">
    <property type="entry name" value="Lipase"/>
</dbReference>
<dbReference type="Pfam" id="PF00151">
    <property type="entry name" value="Lipase"/>
    <property type="match status" value="1"/>
</dbReference>
<dbReference type="PRINTS" id="PR00821">
    <property type="entry name" value="TAGLIPASE"/>
</dbReference>
<evidence type="ECO:0000256" key="1">
    <source>
        <dbReference type="ARBA" id="ARBA00004613"/>
    </source>
</evidence>
<proteinExistence type="inferred from homology"/>
<comment type="similarity">
    <text evidence="2 4">Belongs to the AB hydrolase superfamily. Lipase family.</text>
</comment>
<keyword evidence="7" id="KW-1185">Reference proteome</keyword>
<accession>A0ABQ9IVV6</accession>
<evidence type="ECO:0000256" key="3">
    <source>
        <dbReference type="ARBA" id="ARBA00022525"/>
    </source>
</evidence>
<reference evidence="6" key="1">
    <citation type="journal article" date="2023" name="Insect Mol. Biol.">
        <title>Genome sequencing provides insights into the evolution of gene families encoding plant cell wall-degrading enzymes in longhorned beetles.</title>
        <authorList>
            <person name="Shin N.R."/>
            <person name="Okamura Y."/>
            <person name="Kirsch R."/>
            <person name="Pauchet Y."/>
        </authorList>
    </citation>
    <scope>NUCLEOTIDE SEQUENCE</scope>
    <source>
        <strain evidence="6">MMC_N1</strain>
    </source>
</reference>